<dbReference type="EMBL" id="KQ086017">
    <property type="protein sequence ID" value="KLO10777.1"/>
    <property type="molecule type" value="Genomic_DNA"/>
</dbReference>
<gene>
    <name evidence="2" type="ORF">SCHPADRAFT_502559</name>
</gene>
<reference evidence="2 3" key="1">
    <citation type="submission" date="2015-04" db="EMBL/GenBank/DDBJ databases">
        <title>Complete genome sequence of Schizopora paradoxa KUC8140, a cosmopolitan wood degrader in East Asia.</title>
        <authorList>
            <consortium name="DOE Joint Genome Institute"/>
            <person name="Min B."/>
            <person name="Park H."/>
            <person name="Jang Y."/>
            <person name="Kim J.-J."/>
            <person name="Kim K.H."/>
            <person name="Pangilinan J."/>
            <person name="Lipzen A."/>
            <person name="Riley R."/>
            <person name="Grigoriev I.V."/>
            <person name="Spatafora J.W."/>
            <person name="Choi I.-G."/>
        </authorList>
    </citation>
    <scope>NUCLEOTIDE SEQUENCE [LARGE SCALE GENOMIC DNA]</scope>
    <source>
        <strain evidence="2 3">KUC8140</strain>
    </source>
</reference>
<sequence length="150" mass="17239">MPVRRFSPQRIDLPALDDDDERDASFSRGNLNRKTCRAPSKLEDRMQNFWIPFPENQVHDSNRLRCMWTRSRSPLKITNYSKNRSSYSIANGDQFGNRLLSAGSPTSVTASVSDFGLIWLPHSSSTIFVLNAEASIPYKMHLKYRLQTNE</sequence>
<evidence type="ECO:0000313" key="3">
    <source>
        <dbReference type="Proteomes" id="UP000053477"/>
    </source>
</evidence>
<dbReference type="Proteomes" id="UP000053477">
    <property type="component" value="Unassembled WGS sequence"/>
</dbReference>
<evidence type="ECO:0000313" key="2">
    <source>
        <dbReference type="EMBL" id="KLO10777.1"/>
    </source>
</evidence>
<accession>A0A0H2RGS1</accession>
<protein>
    <submittedName>
        <fullName evidence="2">Uncharacterized protein</fullName>
    </submittedName>
</protein>
<evidence type="ECO:0000256" key="1">
    <source>
        <dbReference type="SAM" id="MobiDB-lite"/>
    </source>
</evidence>
<proteinExistence type="predicted"/>
<name>A0A0H2RGS1_9AGAM</name>
<dbReference type="InParanoid" id="A0A0H2RGS1"/>
<feature type="region of interest" description="Disordered" evidence="1">
    <location>
        <begin position="1"/>
        <end position="32"/>
    </location>
</feature>
<dbReference type="AlphaFoldDB" id="A0A0H2RGS1"/>
<organism evidence="2 3">
    <name type="scientific">Schizopora paradoxa</name>
    <dbReference type="NCBI Taxonomy" id="27342"/>
    <lineage>
        <taxon>Eukaryota</taxon>
        <taxon>Fungi</taxon>
        <taxon>Dikarya</taxon>
        <taxon>Basidiomycota</taxon>
        <taxon>Agaricomycotina</taxon>
        <taxon>Agaricomycetes</taxon>
        <taxon>Hymenochaetales</taxon>
        <taxon>Schizoporaceae</taxon>
        <taxon>Schizopora</taxon>
    </lineage>
</organism>
<keyword evidence="3" id="KW-1185">Reference proteome</keyword>